<accession>A0A9D4LXN1</accession>
<proteinExistence type="predicted"/>
<evidence type="ECO:0000313" key="2">
    <source>
        <dbReference type="Proteomes" id="UP000828390"/>
    </source>
</evidence>
<name>A0A9D4LXN1_DREPO</name>
<dbReference type="Proteomes" id="UP000828390">
    <property type="component" value="Unassembled WGS sequence"/>
</dbReference>
<dbReference type="EMBL" id="JAIWYP010000002">
    <property type="protein sequence ID" value="KAH3865896.1"/>
    <property type="molecule type" value="Genomic_DNA"/>
</dbReference>
<comment type="caution">
    <text evidence="1">The sequence shown here is derived from an EMBL/GenBank/DDBJ whole genome shotgun (WGS) entry which is preliminary data.</text>
</comment>
<gene>
    <name evidence="1" type="ORF">DPMN_028942</name>
</gene>
<organism evidence="1 2">
    <name type="scientific">Dreissena polymorpha</name>
    <name type="common">Zebra mussel</name>
    <name type="synonym">Mytilus polymorpha</name>
    <dbReference type="NCBI Taxonomy" id="45954"/>
    <lineage>
        <taxon>Eukaryota</taxon>
        <taxon>Metazoa</taxon>
        <taxon>Spiralia</taxon>
        <taxon>Lophotrochozoa</taxon>
        <taxon>Mollusca</taxon>
        <taxon>Bivalvia</taxon>
        <taxon>Autobranchia</taxon>
        <taxon>Heteroconchia</taxon>
        <taxon>Euheterodonta</taxon>
        <taxon>Imparidentia</taxon>
        <taxon>Neoheterodontei</taxon>
        <taxon>Myida</taxon>
        <taxon>Dreissenoidea</taxon>
        <taxon>Dreissenidae</taxon>
        <taxon>Dreissena</taxon>
    </lineage>
</organism>
<protein>
    <submittedName>
        <fullName evidence="1">Uncharacterized protein</fullName>
    </submittedName>
</protein>
<reference evidence="1" key="2">
    <citation type="submission" date="2020-11" db="EMBL/GenBank/DDBJ databases">
        <authorList>
            <person name="McCartney M.A."/>
            <person name="Auch B."/>
            <person name="Kono T."/>
            <person name="Mallez S."/>
            <person name="Becker A."/>
            <person name="Gohl D.M."/>
            <person name="Silverstein K.A.T."/>
            <person name="Koren S."/>
            <person name="Bechman K.B."/>
            <person name="Herman A."/>
            <person name="Abrahante J.E."/>
            <person name="Garbe J."/>
        </authorList>
    </citation>
    <scope>NUCLEOTIDE SEQUENCE</scope>
    <source>
        <strain evidence="1">Duluth1</strain>
        <tissue evidence="1">Whole animal</tissue>
    </source>
</reference>
<keyword evidence="2" id="KW-1185">Reference proteome</keyword>
<evidence type="ECO:0000313" key="1">
    <source>
        <dbReference type="EMBL" id="KAH3865896.1"/>
    </source>
</evidence>
<reference evidence="1" key="1">
    <citation type="journal article" date="2019" name="bioRxiv">
        <title>The Genome of the Zebra Mussel, Dreissena polymorpha: A Resource for Invasive Species Research.</title>
        <authorList>
            <person name="McCartney M.A."/>
            <person name="Auch B."/>
            <person name="Kono T."/>
            <person name="Mallez S."/>
            <person name="Zhang Y."/>
            <person name="Obille A."/>
            <person name="Becker A."/>
            <person name="Abrahante J.E."/>
            <person name="Garbe J."/>
            <person name="Badalamenti J.P."/>
            <person name="Herman A."/>
            <person name="Mangelson H."/>
            <person name="Liachko I."/>
            <person name="Sullivan S."/>
            <person name="Sone E.D."/>
            <person name="Koren S."/>
            <person name="Silverstein K.A.T."/>
            <person name="Beckman K.B."/>
            <person name="Gohl D.M."/>
        </authorList>
    </citation>
    <scope>NUCLEOTIDE SEQUENCE</scope>
    <source>
        <strain evidence="1">Duluth1</strain>
        <tissue evidence="1">Whole animal</tissue>
    </source>
</reference>
<sequence>MAPNVLVVFEGTRRLNASARRVDTRRLRLVHITEWHFTSGSGLPGKYVSLTQSQANTTHRLTYTVTDSLISSRNGLPR</sequence>
<dbReference type="AlphaFoldDB" id="A0A9D4LXN1"/>